<dbReference type="Proteomes" id="UP001597218">
    <property type="component" value="Unassembled WGS sequence"/>
</dbReference>
<feature type="domain" description="SLH" evidence="1">
    <location>
        <begin position="28"/>
        <end position="91"/>
    </location>
</feature>
<keyword evidence="3" id="KW-1185">Reference proteome</keyword>
<dbReference type="InterPro" id="IPR001119">
    <property type="entry name" value="SLH_dom"/>
</dbReference>
<dbReference type="Pfam" id="PF02557">
    <property type="entry name" value="VanY"/>
    <property type="match status" value="1"/>
</dbReference>
<keyword evidence="2" id="KW-0645">Protease</keyword>
<dbReference type="InterPro" id="IPR052179">
    <property type="entry name" value="DD-CPase-like"/>
</dbReference>
<dbReference type="RefSeq" id="WP_381537785.1">
    <property type="nucleotide sequence ID" value="NZ_JBHUGI010000027.1"/>
</dbReference>
<evidence type="ECO:0000259" key="1">
    <source>
        <dbReference type="PROSITE" id="PS51272"/>
    </source>
</evidence>
<feature type="domain" description="SLH" evidence="1">
    <location>
        <begin position="147"/>
        <end position="209"/>
    </location>
</feature>
<dbReference type="CDD" id="cd14852">
    <property type="entry name" value="LD-carboxypeptidase"/>
    <property type="match status" value="1"/>
</dbReference>
<keyword evidence="2" id="KW-0378">Hydrolase</keyword>
<proteinExistence type="predicted"/>
<evidence type="ECO:0000313" key="2">
    <source>
        <dbReference type="EMBL" id="MFD1928431.1"/>
    </source>
</evidence>
<feature type="domain" description="SLH" evidence="1">
    <location>
        <begin position="92"/>
        <end position="146"/>
    </location>
</feature>
<dbReference type="Gene3D" id="3.30.1380.10">
    <property type="match status" value="1"/>
</dbReference>
<keyword evidence="2" id="KW-0121">Carboxypeptidase</keyword>
<dbReference type="InterPro" id="IPR058193">
    <property type="entry name" value="VanY/YodJ_core_dom"/>
</dbReference>
<accession>A0ABW4SH58</accession>
<comment type="caution">
    <text evidence="2">The sequence shown here is derived from an EMBL/GenBank/DDBJ whole genome shotgun (WGS) entry which is preliminary data.</text>
</comment>
<dbReference type="InterPro" id="IPR003709">
    <property type="entry name" value="VanY-like_core_dom"/>
</dbReference>
<dbReference type="SUPFAM" id="SSF55166">
    <property type="entry name" value="Hedgehog/DD-peptidase"/>
    <property type="match status" value="1"/>
</dbReference>
<dbReference type="Pfam" id="PF00395">
    <property type="entry name" value="SLH"/>
    <property type="match status" value="3"/>
</dbReference>
<organism evidence="2 3">
    <name type="scientific">Sporosarcina siberiensis</name>
    <dbReference type="NCBI Taxonomy" id="1365606"/>
    <lineage>
        <taxon>Bacteria</taxon>
        <taxon>Bacillati</taxon>
        <taxon>Bacillota</taxon>
        <taxon>Bacilli</taxon>
        <taxon>Bacillales</taxon>
        <taxon>Caryophanaceae</taxon>
        <taxon>Sporosarcina</taxon>
    </lineage>
</organism>
<sequence length="392" mass="44713">MIIKRIFAVYFPLVLVCVFFFQQHVYAENSSFKDVLPSHPNFDIIHEMQELGVINGYGDGTFRPQLSISRQHVALLLTRILPLEPIRGQKYFNDLPETNVYYDAIQQVQQAGIMDGDKNGNFNPTALLTRVQLAKVLHLAFDLEIKATYDFQDVPESHWGNSHVRALYSNGITTGDGGLFMPQGTVTRLHYAVFLHRLMNIDERFVALPIEKPKPTKPKPDALSPIYVEGILIASKNYPLPANYSPGENAEARKAFTEFNKHANKNGYNFTAFSTYRSYSYQEKLFEDYVKKDGLVEAARYSARAGESEHQSGLAFDVGLVGQSSKWFLETKASEWMGKNAHHYGFIVRYPKEKEKITGYIYEPWHLRYLGVDHAEKVYASGKTLEEYLGIE</sequence>
<dbReference type="InterPro" id="IPR009045">
    <property type="entry name" value="Zn_M74/Hedgehog-like"/>
</dbReference>
<dbReference type="GO" id="GO:0004180">
    <property type="term" value="F:carboxypeptidase activity"/>
    <property type="evidence" value="ECO:0007669"/>
    <property type="project" value="UniProtKB-KW"/>
</dbReference>
<dbReference type="PANTHER" id="PTHR34385:SF1">
    <property type="entry name" value="PEPTIDOGLYCAN L-ALANYL-D-GLUTAMATE ENDOPEPTIDASE CWLK"/>
    <property type="match status" value="1"/>
</dbReference>
<reference evidence="3" key="1">
    <citation type="journal article" date="2019" name="Int. J. Syst. Evol. Microbiol.">
        <title>The Global Catalogue of Microorganisms (GCM) 10K type strain sequencing project: providing services to taxonomists for standard genome sequencing and annotation.</title>
        <authorList>
            <consortium name="The Broad Institute Genomics Platform"/>
            <consortium name="The Broad Institute Genome Sequencing Center for Infectious Disease"/>
            <person name="Wu L."/>
            <person name="Ma J."/>
        </authorList>
    </citation>
    <scope>NUCLEOTIDE SEQUENCE [LARGE SCALE GENOMIC DNA]</scope>
    <source>
        <strain evidence="3">CGMCC 4.7177</strain>
    </source>
</reference>
<dbReference type="EMBL" id="JBHUGI010000027">
    <property type="protein sequence ID" value="MFD1928431.1"/>
    <property type="molecule type" value="Genomic_DNA"/>
</dbReference>
<name>A0ABW4SH58_9BACL</name>
<gene>
    <name evidence="2" type="ORF">ACFSFY_10250</name>
</gene>
<protein>
    <submittedName>
        <fullName evidence="2">D-alanyl-D-alanine carboxypeptidase family protein</fullName>
    </submittedName>
</protein>
<dbReference type="PROSITE" id="PS51272">
    <property type="entry name" value="SLH"/>
    <property type="match status" value="3"/>
</dbReference>
<evidence type="ECO:0000313" key="3">
    <source>
        <dbReference type="Proteomes" id="UP001597218"/>
    </source>
</evidence>
<dbReference type="PANTHER" id="PTHR34385">
    <property type="entry name" value="D-ALANYL-D-ALANINE CARBOXYPEPTIDASE"/>
    <property type="match status" value="1"/>
</dbReference>